<evidence type="ECO:0000256" key="1">
    <source>
        <dbReference type="ARBA" id="ARBA00001946"/>
    </source>
</evidence>
<dbReference type="GO" id="GO:0046872">
    <property type="term" value="F:metal ion binding"/>
    <property type="evidence" value="ECO:0007669"/>
    <property type="project" value="UniProtKB-UniRule"/>
</dbReference>
<comment type="cofactor">
    <cofactor evidence="1">
        <name>Mg(2+)</name>
        <dbReference type="ChEBI" id="CHEBI:18420"/>
    </cofactor>
</comment>
<dbReference type="PANTHER" id="PTHR21371">
    <property type="entry name" value="KETOL-ACID REDUCTOISOMERASE, MITOCHONDRIAL"/>
    <property type="match status" value="1"/>
</dbReference>
<dbReference type="SUPFAM" id="SSF48179">
    <property type="entry name" value="6-phosphogluconate dehydrogenase C-terminal domain-like"/>
    <property type="match status" value="1"/>
</dbReference>
<keyword evidence="5 16" id="KW-0028">Amino-acid biosynthesis</keyword>
<feature type="binding site" evidence="16">
    <location>
        <position position="348"/>
    </location>
    <ligand>
        <name>substrate</name>
    </ligand>
</feature>
<dbReference type="InterPro" id="IPR017441">
    <property type="entry name" value="Protein_kinase_ATP_BS"/>
</dbReference>
<dbReference type="InterPro" id="IPR000719">
    <property type="entry name" value="Prot_kinase_dom"/>
</dbReference>
<evidence type="ECO:0000259" key="21">
    <source>
        <dbReference type="PROSITE" id="PS51851"/>
    </source>
</evidence>
<dbReference type="PROSITE" id="PS51850">
    <property type="entry name" value="KARI_N"/>
    <property type="match status" value="1"/>
</dbReference>
<evidence type="ECO:0000256" key="17">
    <source>
        <dbReference type="PROSITE-ProRule" id="PRU10141"/>
    </source>
</evidence>
<keyword evidence="9" id="KW-0418">Kinase</keyword>
<dbReference type="SUPFAM" id="SSF51735">
    <property type="entry name" value="NAD(P)-binding Rossmann-fold domains"/>
    <property type="match status" value="1"/>
</dbReference>
<evidence type="ECO:0000256" key="3">
    <source>
        <dbReference type="ARBA" id="ARBA00004885"/>
    </source>
</evidence>
<dbReference type="SMART" id="SM00220">
    <property type="entry name" value="S_TKc"/>
    <property type="match status" value="1"/>
</dbReference>
<keyword evidence="10 17" id="KW-0067">ATP-binding</keyword>
<comment type="caution">
    <text evidence="16">Lacks conserved residue(s) required for the propagation of feature annotation.</text>
</comment>
<keyword evidence="13 16" id="KW-0100">Branched-chain amino acid biosynthesis</keyword>
<dbReference type="GO" id="GO:0005739">
    <property type="term" value="C:mitochondrion"/>
    <property type="evidence" value="ECO:0007669"/>
    <property type="project" value="TreeGrafter"/>
</dbReference>
<dbReference type="InterPro" id="IPR013116">
    <property type="entry name" value="KARI_N"/>
</dbReference>
<dbReference type="GO" id="GO:0004455">
    <property type="term" value="F:ketol-acid reductoisomerase activity"/>
    <property type="evidence" value="ECO:0007669"/>
    <property type="project" value="UniProtKB-UniRule"/>
</dbReference>
<dbReference type="FunFam" id="3.40.50.720:FF:001886">
    <property type="entry name" value="Ketol-acid reductoisomerase chloroplastic"/>
    <property type="match status" value="1"/>
</dbReference>
<dbReference type="PROSITE" id="PS50011">
    <property type="entry name" value="PROTEIN_KINASE_DOM"/>
    <property type="match status" value="1"/>
</dbReference>
<keyword evidence="7 16" id="KW-0479">Metal-binding</keyword>
<feature type="domain" description="Protein kinase" evidence="19">
    <location>
        <begin position="631"/>
        <end position="917"/>
    </location>
</feature>
<evidence type="ECO:0000256" key="15">
    <source>
        <dbReference type="ARBA" id="ARBA00030593"/>
    </source>
</evidence>
<evidence type="ECO:0000256" key="12">
    <source>
        <dbReference type="ARBA" id="ARBA00023002"/>
    </source>
</evidence>
<dbReference type="InterPro" id="IPR013328">
    <property type="entry name" value="6PGD_dom2"/>
</dbReference>
<dbReference type="InterPro" id="IPR013023">
    <property type="entry name" value="KARI"/>
</dbReference>
<dbReference type="Pfam" id="PF07991">
    <property type="entry name" value="KARI_N"/>
    <property type="match status" value="1"/>
</dbReference>
<evidence type="ECO:0000256" key="13">
    <source>
        <dbReference type="ARBA" id="ARBA00023304"/>
    </source>
</evidence>
<dbReference type="GO" id="GO:0009099">
    <property type="term" value="P:L-valine biosynthetic process"/>
    <property type="evidence" value="ECO:0007669"/>
    <property type="project" value="UniProtKB-UniRule"/>
</dbReference>
<dbReference type="SUPFAM" id="SSF56112">
    <property type="entry name" value="Protein kinase-like (PK-like)"/>
    <property type="match status" value="1"/>
</dbReference>
<feature type="binding site" evidence="16">
    <location>
        <position position="286"/>
    </location>
    <ligand>
        <name>Mg(2+)</name>
        <dbReference type="ChEBI" id="CHEBI:18420"/>
        <label>2</label>
    </ligand>
</feature>
<dbReference type="PROSITE" id="PS51851">
    <property type="entry name" value="KARI_C"/>
    <property type="match status" value="2"/>
</dbReference>
<dbReference type="AlphaFoldDB" id="A0A8J5HVX6"/>
<gene>
    <name evidence="22" type="ORF">ZIOFF_006720</name>
</gene>
<evidence type="ECO:0000256" key="6">
    <source>
        <dbReference type="ARBA" id="ARBA00022679"/>
    </source>
</evidence>
<dbReference type="FunFam" id="1.10.1040.10:FF:000015">
    <property type="entry name" value="Ketol-acid reductoisomerase"/>
    <property type="match status" value="1"/>
</dbReference>
<evidence type="ECO:0000256" key="18">
    <source>
        <dbReference type="SAM" id="MobiDB-lite"/>
    </source>
</evidence>
<sequence>MSTTTSSFAASRPSAPLSKIFDSVVSRSLSVGSSFSPFNSPFLRRHLLRIGTGRGSALGAKMVSVPSIGKSVPFLDFETSVFKKEKITLAGNDEVFIPFPVDLVLYLGPAQAQNLRDSLVAANSDIVVKIGLRKGSASFDEARAAGFTEENGTLGDIWETVSSSDLLLLLISDAAQADNYEKIFSHMKPNSILGLSHGFLLGHLQSFGLDFPKNISVIAVCPKGMGPSVRRLYVQGKEINGAGINSSFAVHQDVDGRATDVALGWSVALGSPFTFATTLEQEYKSDIFGERGILLGAVHGIVESLFRRYTENGMDEELAYKNTVECITGVISKTISTKGMLAVYNALSDQGKREFDAAYSASYYPCMDILYECYEDVACGSEIRSVVLAGRRFYEKEGLPAFPMGKIDQTRMWKVGERVRASRPAGDLGPLYPFTAGVYVALMMAQIEVLRKKGHSYSEIINESVIESVDSLNPFMHARGVSFMVDNCSTTARLGSRKWAPRFDYILTQQAFVEVDKNSSVNQDLLSNFLSDPVHAAIDVCAQLRPTVDISVPPDADFVRPELRSPLLPPASPTRSKIVCCLLNRSSTRGEKESFAGRFSLWSFLGHFGSRGSVGIGWVDRMEELVVGNKYRLRRKIGSGSFGEVYLGTDIQTNEEIAIKLETVKTKHPLLLLESKLYKILQGGSNETHAMRFQSQEILIVFRFSCFSLLLLVSWSAGIPNVRWFGVEDNYNVLVMDLLGQNLEDLFNFCSRKLSLKTVLMLADQMINRVEFVHSKSFLHRDIKPGNFTMGHGRRANQVYIIDFGLAKCSTLSIPFKQKGRRENLYLSLSLSHKLSALGVTAKAAHQKNLPWQGLKAETRYQKYEKVGKSKATTSFEANSHFGYFEFASYFRYCRSLKFEEKPEYAYLKRLFRDLFIREGFQFDYVFDWTVLKYQQAQIVGAPPRAIGPSAGPSSGMAPVVANDRQSGGEEGKTSGGLADPSRHGPSPTVNVGCNRKAPAASDLADCKDAMPSSSSRVPAFDGQGTVATEADPTRRPELRGHTEQKLSTIKNDEATLKGIEGLNLNRVNSFYNGFRCVLDGVIPLSMNLPVKGFLHICDHFDTNKAHAQHCQKKLTHHAITLSENLPH</sequence>
<feature type="binding site" evidence="16">
    <location>
        <position position="489"/>
    </location>
    <ligand>
        <name>substrate</name>
    </ligand>
</feature>
<feature type="compositionally biased region" description="Basic and acidic residues" evidence="18">
    <location>
        <begin position="1032"/>
        <end position="1042"/>
    </location>
</feature>
<comment type="pathway">
    <text evidence="3">Amino-acid biosynthesis; L-isoleucine biosynthesis; L-isoleucine from 2-oxobutanoate: step 2/4.</text>
</comment>
<keyword evidence="23" id="KW-1185">Reference proteome</keyword>
<feature type="binding site" evidence="16">
    <location>
        <position position="467"/>
    </location>
    <ligand>
        <name>Mg(2+)</name>
        <dbReference type="ChEBI" id="CHEBI:18420"/>
        <label>2</label>
    </ligand>
</feature>
<feature type="binding site" evidence="17">
    <location>
        <position position="660"/>
    </location>
    <ligand>
        <name>ATP</name>
        <dbReference type="ChEBI" id="CHEBI:30616"/>
    </ligand>
</feature>
<dbReference type="InterPro" id="IPR008927">
    <property type="entry name" value="6-PGluconate_DH-like_C_sf"/>
</dbReference>
<evidence type="ECO:0000256" key="11">
    <source>
        <dbReference type="ARBA" id="ARBA00022842"/>
    </source>
</evidence>
<evidence type="ECO:0000256" key="8">
    <source>
        <dbReference type="ARBA" id="ARBA00022741"/>
    </source>
</evidence>
<keyword evidence="6" id="KW-0808">Transferase</keyword>
<evidence type="ECO:0000256" key="16">
    <source>
        <dbReference type="PROSITE-ProRule" id="PRU01198"/>
    </source>
</evidence>
<dbReference type="InterPro" id="IPR036291">
    <property type="entry name" value="NAD(P)-bd_dom_sf"/>
</dbReference>
<dbReference type="GO" id="GO:0004672">
    <property type="term" value="F:protein kinase activity"/>
    <property type="evidence" value="ECO:0007669"/>
    <property type="project" value="InterPro"/>
</dbReference>
<dbReference type="PROSITE" id="PS00108">
    <property type="entry name" value="PROTEIN_KINASE_ST"/>
    <property type="match status" value="1"/>
</dbReference>
<feature type="region of interest" description="Disordered" evidence="18">
    <location>
        <begin position="945"/>
        <end position="995"/>
    </location>
</feature>
<comment type="caution">
    <text evidence="22">The sequence shown here is derived from an EMBL/GenBank/DDBJ whole genome shotgun (WGS) entry which is preliminary data.</text>
</comment>
<dbReference type="PROSITE" id="PS00107">
    <property type="entry name" value="PROTEIN_KINASE_ATP"/>
    <property type="match status" value="1"/>
</dbReference>
<accession>A0A8J5HVX6</accession>
<evidence type="ECO:0000256" key="10">
    <source>
        <dbReference type="ARBA" id="ARBA00022840"/>
    </source>
</evidence>
<feature type="binding site" evidence="16">
    <location>
        <position position="290"/>
    </location>
    <ligand>
        <name>Mg(2+)</name>
        <dbReference type="ChEBI" id="CHEBI:18420"/>
        <label>1</label>
    </ligand>
</feature>
<organism evidence="22 23">
    <name type="scientific">Zingiber officinale</name>
    <name type="common">Ginger</name>
    <name type="synonym">Amomum zingiber</name>
    <dbReference type="NCBI Taxonomy" id="94328"/>
    <lineage>
        <taxon>Eukaryota</taxon>
        <taxon>Viridiplantae</taxon>
        <taxon>Streptophyta</taxon>
        <taxon>Embryophyta</taxon>
        <taxon>Tracheophyta</taxon>
        <taxon>Spermatophyta</taxon>
        <taxon>Magnoliopsida</taxon>
        <taxon>Liliopsida</taxon>
        <taxon>Zingiberales</taxon>
        <taxon>Zingiberaceae</taxon>
        <taxon>Zingiber</taxon>
    </lineage>
</organism>
<dbReference type="Pfam" id="PF01450">
    <property type="entry name" value="KARI_C"/>
    <property type="match status" value="2"/>
</dbReference>
<dbReference type="GO" id="GO:0009507">
    <property type="term" value="C:chloroplast"/>
    <property type="evidence" value="ECO:0007669"/>
    <property type="project" value="TreeGrafter"/>
</dbReference>
<feature type="domain" description="KARI C-terminal knotted" evidence="21">
    <location>
        <begin position="427"/>
        <end position="563"/>
    </location>
</feature>
<feature type="binding site" evidence="16">
    <location>
        <position position="286"/>
    </location>
    <ligand>
        <name>Mg(2+)</name>
        <dbReference type="ChEBI" id="CHEBI:18420"/>
        <label>1</label>
    </ligand>
</feature>
<dbReference type="InterPro" id="IPR008271">
    <property type="entry name" value="Ser/Thr_kinase_AS"/>
</dbReference>
<evidence type="ECO:0000256" key="7">
    <source>
        <dbReference type="ARBA" id="ARBA00022723"/>
    </source>
</evidence>
<evidence type="ECO:0000256" key="9">
    <source>
        <dbReference type="ARBA" id="ARBA00022777"/>
    </source>
</evidence>
<comment type="similarity">
    <text evidence="4 16">Belongs to the ketol-acid reductoisomerase family.</text>
</comment>
<dbReference type="Proteomes" id="UP000734854">
    <property type="component" value="Unassembled WGS sequence"/>
</dbReference>
<dbReference type="GO" id="GO:0005524">
    <property type="term" value="F:ATP binding"/>
    <property type="evidence" value="ECO:0007669"/>
    <property type="project" value="UniProtKB-UniRule"/>
</dbReference>
<evidence type="ECO:0000313" key="22">
    <source>
        <dbReference type="EMBL" id="KAG6532862.1"/>
    </source>
</evidence>
<keyword evidence="11 16" id="KW-0460">Magnesium</keyword>
<evidence type="ECO:0000256" key="4">
    <source>
        <dbReference type="ARBA" id="ARBA00010318"/>
    </source>
</evidence>
<proteinExistence type="inferred from homology"/>
<evidence type="ECO:0000259" key="20">
    <source>
        <dbReference type="PROSITE" id="PS51850"/>
    </source>
</evidence>
<dbReference type="EMBL" id="JACMSC010000002">
    <property type="protein sequence ID" value="KAG6532862.1"/>
    <property type="molecule type" value="Genomic_DNA"/>
</dbReference>
<dbReference type="UniPathway" id="UPA00049">
    <property type="reaction ID" value="UER00060"/>
</dbReference>
<keyword evidence="12 16" id="KW-0560">Oxidoreductase</keyword>
<comment type="pathway">
    <text evidence="2">Amino-acid biosynthesis; L-valine biosynthesis; L-valine from pyruvate: step 2/4.</text>
</comment>
<dbReference type="Gene3D" id="1.10.1040.10">
    <property type="entry name" value="N-(1-d-carboxylethyl)-l-norvaline Dehydrogenase, domain 2"/>
    <property type="match status" value="1"/>
</dbReference>
<dbReference type="InterPro" id="IPR000506">
    <property type="entry name" value="KARI_C"/>
</dbReference>
<dbReference type="GO" id="GO:0009097">
    <property type="term" value="P:isoleucine biosynthetic process"/>
    <property type="evidence" value="ECO:0007669"/>
    <property type="project" value="UniProtKB-UniRule"/>
</dbReference>
<evidence type="ECO:0000313" key="23">
    <source>
        <dbReference type="Proteomes" id="UP000734854"/>
    </source>
</evidence>
<dbReference type="Gene3D" id="1.10.510.10">
    <property type="entry name" value="Transferase(Phosphotransferase) domain 1"/>
    <property type="match status" value="1"/>
</dbReference>
<evidence type="ECO:0000256" key="14">
    <source>
        <dbReference type="ARBA" id="ARBA00030209"/>
    </source>
</evidence>
<dbReference type="Gene3D" id="3.40.50.720">
    <property type="entry name" value="NAD(P)-binding Rossmann-like Domain"/>
    <property type="match status" value="1"/>
</dbReference>
<evidence type="ECO:0000256" key="5">
    <source>
        <dbReference type="ARBA" id="ARBA00022605"/>
    </source>
</evidence>
<name>A0A8J5HVX6_ZINOF</name>
<feature type="domain" description="KARI C-terminal knotted" evidence="21">
    <location>
        <begin position="278"/>
        <end position="426"/>
    </location>
</feature>
<feature type="region of interest" description="Disordered" evidence="18">
    <location>
        <begin position="1008"/>
        <end position="1042"/>
    </location>
</feature>
<feature type="domain" description="KARI N-terminal Rossmann" evidence="20">
    <location>
        <begin position="75"/>
        <end position="277"/>
    </location>
</feature>
<keyword evidence="8 17" id="KW-0547">Nucleotide-binding</keyword>
<evidence type="ECO:0000256" key="2">
    <source>
        <dbReference type="ARBA" id="ARBA00004864"/>
    </source>
</evidence>
<dbReference type="InterPro" id="IPR011009">
    <property type="entry name" value="Kinase-like_dom_sf"/>
</dbReference>
<dbReference type="Pfam" id="PF00069">
    <property type="entry name" value="Pkinase"/>
    <property type="match status" value="1"/>
</dbReference>
<reference evidence="22 23" key="1">
    <citation type="submission" date="2020-08" db="EMBL/GenBank/DDBJ databases">
        <title>Plant Genome Project.</title>
        <authorList>
            <person name="Zhang R.-G."/>
        </authorList>
    </citation>
    <scope>NUCLEOTIDE SEQUENCE [LARGE SCALE GENOMIC DNA]</scope>
    <source>
        <tissue evidence="22">Rhizome</tissue>
    </source>
</reference>
<protein>
    <recommendedName>
        <fullName evidence="15">Acetohydroxy-acid reductoisomerase</fullName>
    </recommendedName>
    <alternativeName>
        <fullName evidence="14">Alpha-keto-beta-hydroxylacyl reductoisomerase</fullName>
    </alternativeName>
</protein>
<feature type="binding site" evidence="16">
    <location>
        <position position="463"/>
    </location>
    <ligand>
        <name>Mg(2+)</name>
        <dbReference type="ChEBI" id="CHEBI:18420"/>
        <label>2</label>
    </ligand>
</feature>
<dbReference type="PANTHER" id="PTHR21371:SF1">
    <property type="entry name" value="KETOL-ACID REDUCTOISOMERASE, MITOCHONDRIAL"/>
    <property type="match status" value="1"/>
</dbReference>
<evidence type="ECO:0000259" key="19">
    <source>
        <dbReference type="PROSITE" id="PS50011"/>
    </source>
</evidence>
<dbReference type="UniPathway" id="UPA00047">
    <property type="reaction ID" value="UER00056"/>
</dbReference>